<protein>
    <submittedName>
        <fullName evidence="2">Uncharacterized protein</fullName>
    </submittedName>
</protein>
<evidence type="ECO:0000256" key="1">
    <source>
        <dbReference type="SAM" id="Phobius"/>
    </source>
</evidence>
<dbReference type="Proteomes" id="UP000199574">
    <property type="component" value="Chromosome I"/>
</dbReference>
<feature type="transmembrane region" description="Helical" evidence="1">
    <location>
        <begin position="6"/>
        <end position="26"/>
    </location>
</feature>
<keyword evidence="1" id="KW-1133">Transmembrane helix</keyword>
<sequence>MYANTPFFYTISFLLSLDIYIFFLMTRKIKNKKAQRKILMESIMVFFIAISPFLYKLYEYIPDATEDSVTFIGITITSHGFADVSTFIWFMMGKLVPLYLLIFWFLTVKNWWYHIILIPIAMYAFQIFEVLYNYDNDIDTENLLWLLPICIVIIPFVYFLRIKLYDKYVLGIDLEAMEAELEDLKAKGYTSDKKDDSSLNDVPSLSDDLNSKLSTGSIENFLKNLQERVQGWLHLKF</sequence>
<evidence type="ECO:0000313" key="2">
    <source>
        <dbReference type="EMBL" id="SDS52608.1"/>
    </source>
</evidence>
<organism evidence="2 3">
    <name type="scientific">Maribacter dokdonensis</name>
    <dbReference type="NCBI Taxonomy" id="320912"/>
    <lineage>
        <taxon>Bacteria</taxon>
        <taxon>Pseudomonadati</taxon>
        <taxon>Bacteroidota</taxon>
        <taxon>Flavobacteriia</taxon>
        <taxon>Flavobacteriales</taxon>
        <taxon>Flavobacteriaceae</taxon>
        <taxon>Maribacter</taxon>
    </lineage>
</organism>
<feature type="transmembrane region" description="Helical" evidence="1">
    <location>
        <begin position="111"/>
        <end position="131"/>
    </location>
</feature>
<proteinExistence type="predicted"/>
<gene>
    <name evidence="2" type="ORF">SAMN05192545_1555</name>
</gene>
<dbReference type="EMBL" id="LT629754">
    <property type="protein sequence ID" value="SDS52608.1"/>
    <property type="molecule type" value="Genomic_DNA"/>
</dbReference>
<feature type="transmembrane region" description="Helical" evidence="1">
    <location>
        <begin position="143"/>
        <end position="160"/>
    </location>
</feature>
<feature type="transmembrane region" description="Helical" evidence="1">
    <location>
        <begin position="38"/>
        <end position="58"/>
    </location>
</feature>
<keyword evidence="1" id="KW-0472">Membrane</keyword>
<reference evidence="2 3" key="1">
    <citation type="submission" date="2016-10" db="EMBL/GenBank/DDBJ databases">
        <authorList>
            <person name="Varghese N."/>
            <person name="Submissions S."/>
        </authorList>
    </citation>
    <scope>NUCLEOTIDE SEQUENCE [LARGE SCALE GENOMIC DNA]</scope>
    <source>
        <strain evidence="2 3">MAR_2009_60</strain>
    </source>
</reference>
<keyword evidence="1" id="KW-0812">Transmembrane</keyword>
<accession>A0ABY0UE42</accession>
<feature type="transmembrane region" description="Helical" evidence="1">
    <location>
        <begin position="87"/>
        <end position="106"/>
    </location>
</feature>
<name>A0ABY0UE42_9FLAO</name>
<keyword evidence="3" id="KW-1185">Reference proteome</keyword>
<evidence type="ECO:0000313" key="3">
    <source>
        <dbReference type="Proteomes" id="UP000199574"/>
    </source>
</evidence>